<dbReference type="Pfam" id="PF13460">
    <property type="entry name" value="NAD_binding_10"/>
    <property type="match status" value="1"/>
</dbReference>
<dbReference type="Proteomes" id="UP000604381">
    <property type="component" value="Unassembled WGS sequence"/>
</dbReference>
<dbReference type="AlphaFoldDB" id="A0A930UHC1"/>
<dbReference type="PANTHER" id="PTHR12126">
    <property type="entry name" value="NADH-UBIQUINONE OXIDOREDUCTASE 39 KDA SUBUNIT-RELATED"/>
    <property type="match status" value="1"/>
</dbReference>
<accession>A0A930UHC1</accession>
<reference evidence="2" key="1">
    <citation type="submission" date="2020-10" db="EMBL/GenBank/DDBJ databases">
        <title>An improved Amphimedon queenslandica hologenome assembly reveals how three proteobacterial symbionts can extend the metabolic phenotypic of their marine sponge host.</title>
        <authorList>
            <person name="Degnan B."/>
            <person name="Degnan S."/>
            <person name="Xiang X."/>
        </authorList>
    </citation>
    <scope>NUCLEOTIDE SEQUENCE</scope>
    <source>
        <strain evidence="2">AqS2</strain>
    </source>
</reference>
<dbReference type="InterPro" id="IPR051207">
    <property type="entry name" value="ComplexI_NDUFA9_subunit"/>
</dbReference>
<comment type="caution">
    <text evidence="2">The sequence shown here is derived from an EMBL/GenBank/DDBJ whole genome shotgun (WGS) entry which is preliminary data.</text>
</comment>
<dbReference type="CDD" id="cd05271">
    <property type="entry name" value="NDUFA9_like_SDR_a"/>
    <property type="match status" value="1"/>
</dbReference>
<evidence type="ECO:0000313" key="3">
    <source>
        <dbReference type="Proteomes" id="UP000604381"/>
    </source>
</evidence>
<keyword evidence="3" id="KW-1185">Reference proteome</keyword>
<gene>
    <name evidence="2" type="ORF">ISN26_04135</name>
</gene>
<dbReference type="PANTHER" id="PTHR12126:SF11">
    <property type="entry name" value="NADH DEHYDROGENASE [UBIQUINONE] 1 ALPHA SUBCOMPLEX SUBUNIT 9, MITOCHONDRIAL"/>
    <property type="match status" value="1"/>
</dbReference>
<protein>
    <submittedName>
        <fullName evidence="2">Complex I NDUFA9 subunit family protein</fullName>
    </submittedName>
</protein>
<name>A0A930UHC1_9GAMM</name>
<dbReference type="InterPro" id="IPR016040">
    <property type="entry name" value="NAD(P)-bd_dom"/>
</dbReference>
<proteinExistence type="predicted"/>
<dbReference type="InterPro" id="IPR036291">
    <property type="entry name" value="NAD(P)-bd_dom_sf"/>
</dbReference>
<dbReference type="EMBL" id="JADHEI010000033">
    <property type="protein sequence ID" value="MBF2735259.1"/>
    <property type="molecule type" value="Genomic_DNA"/>
</dbReference>
<evidence type="ECO:0000313" key="2">
    <source>
        <dbReference type="EMBL" id="MBF2735259.1"/>
    </source>
</evidence>
<organism evidence="2 3">
    <name type="scientific">Candidatus Amphirhobacter heronislandensis</name>
    <dbReference type="NCBI Taxonomy" id="1732024"/>
    <lineage>
        <taxon>Bacteria</taxon>
        <taxon>Pseudomonadati</taxon>
        <taxon>Pseudomonadota</taxon>
        <taxon>Gammaproteobacteria</taxon>
        <taxon>Candidatus Tethybacterales</taxon>
        <taxon>Candidatus Tethybacteraceae</taxon>
        <taxon>Candidatus Amphirhobacter</taxon>
    </lineage>
</organism>
<dbReference type="SUPFAM" id="SSF51735">
    <property type="entry name" value="NAD(P)-binding Rossmann-fold domains"/>
    <property type="match status" value="1"/>
</dbReference>
<dbReference type="GO" id="GO:0044877">
    <property type="term" value="F:protein-containing complex binding"/>
    <property type="evidence" value="ECO:0007669"/>
    <property type="project" value="TreeGrafter"/>
</dbReference>
<sequence length="319" mass="35003">MEKVVVFGGGGFIGQRVVKFLVEAGYHVIVPTRRRERVKENLIVLPNTDVVSCDPSSPKAVAALLAHADIVFNLTGILHERGKNTFETVHVEFVRRLADALAQAGSVRQFIHFSALNAMTGAPSRYLRSKGKGEVHVSKIGRCEWTVIRPSVVFGDGDSFLGLLEKLARYLPVLALPGADARFQPIWVDDLARMAVASVRNPDCFGKSLSAGGPETLRFAEILASLLAAMGKRRVVIRLSGGMARLLALGMEMTPFLPPLLTRDNLDSMRLPSTCESRNDAKTLVPARLTSLREYLAARSSRGGLNDSYSEYRHIARRH</sequence>
<feature type="domain" description="NAD(P)-binding" evidence="1">
    <location>
        <begin position="8"/>
        <end position="152"/>
    </location>
</feature>
<evidence type="ECO:0000259" key="1">
    <source>
        <dbReference type="Pfam" id="PF13460"/>
    </source>
</evidence>
<dbReference type="Gene3D" id="3.40.50.720">
    <property type="entry name" value="NAD(P)-binding Rossmann-like Domain"/>
    <property type="match status" value="1"/>
</dbReference>